<feature type="transmembrane region" description="Helical" evidence="8">
    <location>
        <begin position="89"/>
        <end position="108"/>
    </location>
</feature>
<dbReference type="GO" id="GO:0005886">
    <property type="term" value="C:plasma membrane"/>
    <property type="evidence" value="ECO:0007669"/>
    <property type="project" value="UniProtKB-SubCell"/>
</dbReference>
<dbReference type="InterPro" id="IPR020846">
    <property type="entry name" value="MFS_dom"/>
</dbReference>
<dbReference type="CDD" id="cd17324">
    <property type="entry name" value="MFS_NepI_like"/>
    <property type="match status" value="1"/>
</dbReference>
<dbReference type="InterPro" id="IPR036259">
    <property type="entry name" value="MFS_trans_sf"/>
</dbReference>
<evidence type="ECO:0000256" key="1">
    <source>
        <dbReference type="ARBA" id="ARBA00004651"/>
    </source>
</evidence>
<dbReference type="GO" id="GO:0022857">
    <property type="term" value="F:transmembrane transporter activity"/>
    <property type="evidence" value="ECO:0007669"/>
    <property type="project" value="InterPro"/>
</dbReference>
<keyword evidence="5 8" id="KW-0812">Transmembrane</keyword>
<feature type="transmembrane region" description="Helical" evidence="8">
    <location>
        <begin position="349"/>
        <end position="372"/>
    </location>
</feature>
<dbReference type="PANTHER" id="PTHR43271">
    <property type="entry name" value="BLL2771 PROTEIN"/>
    <property type="match status" value="1"/>
</dbReference>
<dbReference type="Proteomes" id="UP000446768">
    <property type="component" value="Unassembled WGS sequence"/>
</dbReference>
<evidence type="ECO:0000256" key="7">
    <source>
        <dbReference type="ARBA" id="ARBA00023136"/>
    </source>
</evidence>
<feature type="transmembrane region" description="Helical" evidence="8">
    <location>
        <begin position="228"/>
        <end position="249"/>
    </location>
</feature>
<evidence type="ECO:0000256" key="4">
    <source>
        <dbReference type="ARBA" id="ARBA00022475"/>
    </source>
</evidence>
<dbReference type="AlphaFoldDB" id="A0A7X2IUH8"/>
<reference evidence="10 11" key="1">
    <citation type="submission" date="2019-11" db="EMBL/GenBank/DDBJ databases">
        <title>Novel species isolated from a subtropical stream in China.</title>
        <authorList>
            <person name="Lu H."/>
        </authorList>
    </citation>
    <scope>NUCLEOTIDE SEQUENCE [LARGE SCALE GENOMIC DNA]</scope>
    <source>
        <strain evidence="10 11">FT92W</strain>
    </source>
</reference>
<evidence type="ECO:0000313" key="10">
    <source>
        <dbReference type="EMBL" id="MRV76356.1"/>
    </source>
</evidence>
<feature type="transmembrane region" description="Helical" evidence="8">
    <location>
        <begin position="292"/>
        <end position="309"/>
    </location>
</feature>
<feature type="transmembrane region" description="Helical" evidence="8">
    <location>
        <begin position="315"/>
        <end position="337"/>
    </location>
</feature>
<keyword evidence="3" id="KW-0813">Transport</keyword>
<proteinExistence type="inferred from homology"/>
<sequence>MGPLFVAGGPMAIAAGTPAFTRSTRAMFLGGFSTFALLYCVQPLMPVLGHEYALTPAQSSLVLAASTAALALALVVSTVVSARLGRTPLMVGAMVVAAILTLLSPLAHNYGQLVALRAMTGLALGGMPAIAMVYLSEEMEAGSLGAAMGVYISGGAFGGMAGRMLTSVLCDMYSWRVAMAALGVAGLLAAWEFWRSLPRSRHFTRGAIHWSGAWQGWSLHLRDDGMRLLFALAFVLMGCMVSAYSYIAFRLQSAPYGLRQSVTGLVSFLYVLGIFSSVWAGRLVDRLGRRNVLWKIMALMLGGLLLTLASSLPLILLGMAVFTFAFFAGHSIASSWVGRRAQALSRPQAGLASGLYLFFYYLGSSVVAWTTGLLWSRGGWTGVVALLGACLCGGLLIALRLRQLEPVAEAAPAIAA</sequence>
<dbReference type="InterPro" id="IPR011701">
    <property type="entry name" value="MFS"/>
</dbReference>
<feature type="transmembrane region" description="Helical" evidence="8">
    <location>
        <begin position="26"/>
        <end position="49"/>
    </location>
</feature>
<dbReference type="Pfam" id="PF07690">
    <property type="entry name" value="MFS_1"/>
    <property type="match status" value="1"/>
</dbReference>
<keyword evidence="6 8" id="KW-1133">Transmembrane helix</keyword>
<keyword evidence="11" id="KW-1185">Reference proteome</keyword>
<dbReference type="Gene3D" id="1.20.1250.20">
    <property type="entry name" value="MFS general substrate transporter like domains"/>
    <property type="match status" value="1"/>
</dbReference>
<dbReference type="PANTHER" id="PTHR43271:SF1">
    <property type="entry name" value="INNER MEMBRANE TRANSPORT PROTEIN YNFM"/>
    <property type="match status" value="1"/>
</dbReference>
<comment type="subcellular location">
    <subcellularLocation>
        <location evidence="1">Cell membrane</location>
        <topology evidence="1">Multi-pass membrane protein</topology>
    </subcellularLocation>
</comment>
<evidence type="ECO:0000256" key="6">
    <source>
        <dbReference type="ARBA" id="ARBA00022989"/>
    </source>
</evidence>
<feature type="transmembrane region" description="Helical" evidence="8">
    <location>
        <begin position="378"/>
        <end position="399"/>
    </location>
</feature>
<feature type="transmembrane region" description="Helical" evidence="8">
    <location>
        <begin position="173"/>
        <end position="194"/>
    </location>
</feature>
<dbReference type="EMBL" id="WKJJ01000031">
    <property type="protein sequence ID" value="MRV76356.1"/>
    <property type="molecule type" value="Genomic_DNA"/>
</dbReference>
<name>A0A7X2IUH8_9BURK</name>
<accession>A0A7X2IUH8</accession>
<keyword evidence="4" id="KW-1003">Cell membrane</keyword>
<protein>
    <submittedName>
        <fullName evidence="10">MFS transporter</fullName>
    </submittedName>
</protein>
<evidence type="ECO:0000256" key="5">
    <source>
        <dbReference type="ARBA" id="ARBA00022692"/>
    </source>
</evidence>
<comment type="caution">
    <text evidence="10">The sequence shown here is derived from an EMBL/GenBank/DDBJ whole genome shotgun (WGS) entry which is preliminary data.</text>
</comment>
<keyword evidence="7 8" id="KW-0472">Membrane</keyword>
<feature type="transmembrane region" description="Helical" evidence="8">
    <location>
        <begin position="142"/>
        <end position="161"/>
    </location>
</feature>
<evidence type="ECO:0000313" key="11">
    <source>
        <dbReference type="Proteomes" id="UP000446768"/>
    </source>
</evidence>
<feature type="transmembrane region" description="Helical" evidence="8">
    <location>
        <begin position="261"/>
        <end position="280"/>
    </location>
</feature>
<feature type="transmembrane region" description="Helical" evidence="8">
    <location>
        <begin position="114"/>
        <end position="135"/>
    </location>
</feature>
<evidence type="ECO:0000256" key="8">
    <source>
        <dbReference type="SAM" id="Phobius"/>
    </source>
</evidence>
<evidence type="ECO:0000259" key="9">
    <source>
        <dbReference type="PROSITE" id="PS50850"/>
    </source>
</evidence>
<comment type="similarity">
    <text evidence="2">Belongs to the major facilitator superfamily.</text>
</comment>
<evidence type="ECO:0000256" key="2">
    <source>
        <dbReference type="ARBA" id="ARBA00008335"/>
    </source>
</evidence>
<dbReference type="SUPFAM" id="SSF103473">
    <property type="entry name" value="MFS general substrate transporter"/>
    <property type="match status" value="1"/>
</dbReference>
<evidence type="ECO:0000256" key="3">
    <source>
        <dbReference type="ARBA" id="ARBA00022448"/>
    </source>
</evidence>
<feature type="domain" description="Major facilitator superfamily (MFS) profile" evidence="9">
    <location>
        <begin position="19"/>
        <end position="406"/>
    </location>
</feature>
<gene>
    <name evidence="10" type="ORF">GJ700_32065</name>
</gene>
<dbReference type="PROSITE" id="PS50850">
    <property type="entry name" value="MFS"/>
    <property type="match status" value="1"/>
</dbReference>
<feature type="transmembrane region" description="Helical" evidence="8">
    <location>
        <begin position="61"/>
        <end position="82"/>
    </location>
</feature>
<organism evidence="10 11">
    <name type="scientific">Pseudoduganella rivuli</name>
    <dbReference type="NCBI Taxonomy" id="2666085"/>
    <lineage>
        <taxon>Bacteria</taxon>
        <taxon>Pseudomonadati</taxon>
        <taxon>Pseudomonadota</taxon>
        <taxon>Betaproteobacteria</taxon>
        <taxon>Burkholderiales</taxon>
        <taxon>Oxalobacteraceae</taxon>
        <taxon>Telluria group</taxon>
        <taxon>Pseudoduganella</taxon>
    </lineage>
</organism>